<dbReference type="Proteomes" id="UP000612055">
    <property type="component" value="Unassembled WGS sequence"/>
</dbReference>
<protein>
    <submittedName>
        <fullName evidence="5">Uncharacterized protein</fullName>
    </submittedName>
</protein>
<dbReference type="Gene3D" id="2.130.10.10">
    <property type="entry name" value="YVTN repeat-like/Quinoprotein amine dehydrogenase"/>
    <property type="match status" value="3"/>
</dbReference>
<dbReference type="InterPro" id="IPR001680">
    <property type="entry name" value="WD40_rpt"/>
</dbReference>
<keyword evidence="6" id="KW-1185">Reference proteome</keyword>
<dbReference type="EMBL" id="JAEHOE010000149">
    <property type="protein sequence ID" value="KAG2484462.1"/>
    <property type="molecule type" value="Genomic_DNA"/>
</dbReference>
<keyword evidence="1 4" id="KW-0853">WD repeat</keyword>
<dbReference type="PROSITE" id="PS50294">
    <property type="entry name" value="WD_REPEATS_REGION"/>
    <property type="match status" value="2"/>
</dbReference>
<dbReference type="InterPro" id="IPR019775">
    <property type="entry name" value="WD40_repeat_CS"/>
</dbReference>
<comment type="similarity">
    <text evidence="3">Belongs to the THOC3 family.</text>
</comment>
<comment type="caution">
    <text evidence="5">The sequence shown here is derived from an EMBL/GenBank/DDBJ whole genome shotgun (WGS) entry which is preliminary data.</text>
</comment>
<evidence type="ECO:0000256" key="1">
    <source>
        <dbReference type="ARBA" id="ARBA00022574"/>
    </source>
</evidence>
<dbReference type="PANTHER" id="PTHR22839:SF0">
    <property type="entry name" value="THO COMPLEX SUBUNIT 3"/>
    <property type="match status" value="1"/>
</dbReference>
<proteinExistence type="inferred from homology"/>
<name>A0A835XJS5_9CHLO</name>
<evidence type="ECO:0000256" key="2">
    <source>
        <dbReference type="ARBA" id="ARBA00022737"/>
    </source>
</evidence>
<organism evidence="5 6">
    <name type="scientific">Edaphochlamys debaryana</name>
    <dbReference type="NCBI Taxonomy" id="47281"/>
    <lineage>
        <taxon>Eukaryota</taxon>
        <taxon>Viridiplantae</taxon>
        <taxon>Chlorophyta</taxon>
        <taxon>core chlorophytes</taxon>
        <taxon>Chlorophyceae</taxon>
        <taxon>CS clade</taxon>
        <taxon>Chlamydomonadales</taxon>
        <taxon>Chlamydomonadales incertae sedis</taxon>
        <taxon>Edaphochlamys</taxon>
    </lineage>
</organism>
<feature type="repeat" description="WD" evidence="4">
    <location>
        <begin position="31"/>
        <end position="65"/>
    </location>
</feature>
<evidence type="ECO:0000313" key="6">
    <source>
        <dbReference type="Proteomes" id="UP000612055"/>
    </source>
</evidence>
<dbReference type="AlphaFoldDB" id="A0A835XJS5"/>
<keyword evidence="2" id="KW-0677">Repeat</keyword>
<evidence type="ECO:0000256" key="4">
    <source>
        <dbReference type="PROSITE-ProRule" id="PRU00221"/>
    </source>
</evidence>
<dbReference type="Pfam" id="PF00400">
    <property type="entry name" value="WD40"/>
    <property type="match status" value="3"/>
</dbReference>
<dbReference type="InterPro" id="IPR040132">
    <property type="entry name" value="Tex1/THOC3"/>
</dbReference>
<dbReference type="PROSITE" id="PS50082">
    <property type="entry name" value="WD_REPEATS_2"/>
    <property type="match status" value="2"/>
</dbReference>
<reference evidence="5" key="1">
    <citation type="journal article" date="2020" name="bioRxiv">
        <title>Comparative genomics of Chlamydomonas.</title>
        <authorList>
            <person name="Craig R.J."/>
            <person name="Hasan A.R."/>
            <person name="Ness R.W."/>
            <person name="Keightley P.D."/>
        </authorList>
    </citation>
    <scope>NUCLEOTIDE SEQUENCE</scope>
    <source>
        <strain evidence="5">CCAP 11/70</strain>
    </source>
</reference>
<dbReference type="PROSITE" id="PS00678">
    <property type="entry name" value="WD_REPEATS_1"/>
    <property type="match status" value="1"/>
</dbReference>
<dbReference type="GO" id="GO:0000445">
    <property type="term" value="C:THO complex part of transcription export complex"/>
    <property type="evidence" value="ECO:0007669"/>
    <property type="project" value="TreeGrafter"/>
</dbReference>
<evidence type="ECO:0000256" key="3">
    <source>
        <dbReference type="ARBA" id="ARBA00046343"/>
    </source>
</evidence>
<dbReference type="PANTHER" id="PTHR22839">
    <property type="entry name" value="THO COMPLEX SUBUNIT 3 THO3"/>
    <property type="match status" value="1"/>
</dbReference>
<accession>A0A835XJS5</accession>
<dbReference type="OrthoDB" id="340259at2759"/>
<dbReference type="InterPro" id="IPR015943">
    <property type="entry name" value="WD40/YVTN_repeat-like_dom_sf"/>
</dbReference>
<sequence>MDYGRAPERERAVVLVDTKSPAFDGYGLRDLNGHRKKVQSVAWNCTGQRLASGGADRAIRVWTLEPVCGADRAIRVWTLEPHCGVLKSERSDAEYPSHSDNVSYIEWRPDDANVLASCSNSKTDTNIRFHDARTNKQTAAVPLSNEKNQVLSWSLDGVSLVVATSSGELVFVDTRKMRRQRVWGVPGHTKLSEVRWGPTQAHLTLALDDGSVRIAPLAKLDAPLWRLNSHASHTTCLAYSRDFRYLASGGSDALVSLWDMTDMVALRTYSRPDQSVRTLGFSADGNWLAYCSEDGLGTIDVVSVQSGELGASLSLKSYCETVAWCPAANVLAFAGDESKEGYGAVTVWAPPKPSS</sequence>
<gene>
    <name evidence="5" type="ORF">HYH03_016697</name>
</gene>
<evidence type="ECO:0000313" key="5">
    <source>
        <dbReference type="EMBL" id="KAG2484462.1"/>
    </source>
</evidence>
<dbReference type="GO" id="GO:0006406">
    <property type="term" value="P:mRNA export from nucleus"/>
    <property type="evidence" value="ECO:0007669"/>
    <property type="project" value="InterPro"/>
</dbReference>
<dbReference type="InterPro" id="IPR036322">
    <property type="entry name" value="WD40_repeat_dom_sf"/>
</dbReference>
<feature type="repeat" description="WD" evidence="4">
    <location>
        <begin position="227"/>
        <end position="268"/>
    </location>
</feature>
<dbReference type="SMART" id="SM00320">
    <property type="entry name" value="WD40"/>
    <property type="match status" value="5"/>
</dbReference>
<dbReference type="SUPFAM" id="SSF50978">
    <property type="entry name" value="WD40 repeat-like"/>
    <property type="match status" value="1"/>
</dbReference>